<reference evidence="11" key="1">
    <citation type="submission" date="2015-02" db="EMBL/GenBank/DDBJ databases">
        <title>Genome Assembly of Bacillaceae bacterium MTCC 8252.</title>
        <authorList>
            <person name="Verma A."/>
            <person name="Khatri I."/>
            <person name="Mual P."/>
            <person name="Subramanian S."/>
            <person name="Krishnamurthi S."/>
        </authorList>
    </citation>
    <scope>NUCLEOTIDE SEQUENCE [LARGE SCALE GENOMIC DNA]</scope>
    <source>
        <strain evidence="11">MTCC 8252</strain>
    </source>
</reference>
<dbReference type="PANTHER" id="PTHR10283:SF82">
    <property type="entry name" value="SOLUTE CARRIER FAMILY 13 MEMBER 2"/>
    <property type="match status" value="1"/>
</dbReference>
<comment type="caution">
    <text evidence="11">The sequence shown here is derived from an EMBL/GenBank/DDBJ whole genome shotgun (WGS) entry which is preliminary data.</text>
</comment>
<feature type="transmembrane region" description="Helical" evidence="10">
    <location>
        <begin position="141"/>
        <end position="161"/>
    </location>
</feature>
<dbReference type="AlphaFoldDB" id="A0A0F5HQP7"/>
<feature type="region of interest" description="Disordered" evidence="9">
    <location>
        <begin position="1"/>
        <end position="34"/>
    </location>
</feature>
<dbReference type="Pfam" id="PF00939">
    <property type="entry name" value="Na_sulph_symp"/>
    <property type="match status" value="1"/>
</dbReference>
<dbReference type="PANTHER" id="PTHR10283">
    <property type="entry name" value="SOLUTE CARRIER FAMILY 13 MEMBER"/>
    <property type="match status" value="1"/>
</dbReference>
<accession>A0A0F5HQP7</accession>
<dbReference type="GO" id="GO:1905039">
    <property type="term" value="P:carboxylic acid transmembrane transport"/>
    <property type="evidence" value="ECO:0007669"/>
    <property type="project" value="UniProtKB-ARBA"/>
</dbReference>
<feature type="transmembrane region" description="Helical" evidence="10">
    <location>
        <begin position="70"/>
        <end position="90"/>
    </location>
</feature>
<dbReference type="GO" id="GO:0005886">
    <property type="term" value="C:plasma membrane"/>
    <property type="evidence" value="ECO:0007669"/>
    <property type="project" value="TreeGrafter"/>
</dbReference>
<keyword evidence="6 10" id="KW-1133">Transmembrane helix</keyword>
<dbReference type="InterPro" id="IPR001898">
    <property type="entry name" value="SLC13A/DASS"/>
</dbReference>
<evidence type="ECO:0000256" key="8">
    <source>
        <dbReference type="ARBA" id="ARBA00031174"/>
    </source>
</evidence>
<feature type="transmembrane region" description="Helical" evidence="10">
    <location>
        <begin position="465"/>
        <end position="485"/>
    </location>
</feature>
<dbReference type="Proteomes" id="UP000031563">
    <property type="component" value="Unassembled WGS sequence"/>
</dbReference>
<comment type="subcellular location">
    <subcellularLocation>
        <location evidence="1">Membrane</location>
        <topology evidence="1">Multi-pass membrane protein</topology>
    </subcellularLocation>
</comment>
<gene>
    <name evidence="11" type="ORF">QY95_03566</name>
</gene>
<evidence type="ECO:0000313" key="11">
    <source>
        <dbReference type="EMBL" id="KKB35162.1"/>
    </source>
</evidence>
<keyword evidence="5" id="KW-0813">Transport</keyword>
<feature type="transmembrane region" description="Helical" evidence="10">
    <location>
        <begin position="41"/>
        <end position="58"/>
    </location>
</feature>
<evidence type="ECO:0000256" key="5">
    <source>
        <dbReference type="ARBA" id="ARBA00022847"/>
    </source>
</evidence>
<keyword evidence="5" id="KW-0769">Symport</keyword>
<sequence length="521" mass="55843">MQPAASGSAARKPDPSFDNESIQKPHKPKQKIPSSYSKTQLIGLIMGPILFLFISMFVSPQGMTQEAATVLALVAWVASWWVTEAIPIPLTSLLPLALFPLLGIMETGEVSASYGDPLIFLFVGSFMIALSMEKWNLHRRIALGIIAFIGTNPSMIILGFMTATGFLSMWISNTATTMMMVPMAIAVTKHVADSLNRNGTSVDTTPGNFPFGTALMLGTAYAATIGGFGTLIGAPANTILAATVSKLYDVQISFAQWMLFGVPLVVILLPLVWLYLVKVAYPMKAKNIPGGRAIIKQEQQELGRMSFEEKVVLSVFLFIALSWTTRSFLLEKLIPGIDDTTIALLGAFLLFIIPAKNKEGNILGWDTVQKLPWGILWLFGGGLAVAAGISSSGLDHWIGGQLVNFTDVPLWVTIALIVGVITMLTEFTSNTATATMVYPIVAAGATALGLDPIILMVAACMGATFAFMFPVAAPPNAIVFASGYIKMASMARTGVWLNLGGVIFSIIIVYLFVPVIFGGLM</sequence>
<comment type="similarity">
    <text evidence="2">Belongs to the SLC13A/DASS transporter (TC 2.A.47) family. NADC subfamily.</text>
</comment>
<dbReference type="GO" id="GO:0015293">
    <property type="term" value="F:symporter activity"/>
    <property type="evidence" value="ECO:0007669"/>
    <property type="project" value="UniProtKB-KW"/>
</dbReference>
<evidence type="ECO:0000256" key="4">
    <source>
        <dbReference type="ARBA" id="ARBA00022692"/>
    </source>
</evidence>
<organism evidence="11 12">
    <name type="scientific">Bacillus thermotolerans</name>
    <name type="common">Quasibacillus thermotolerans</name>
    <dbReference type="NCBI Taxonomy" id="1221996"/>
    <lineage>
        <taxon>Bacteria</taxon>
        <taxon>Bacillati</taxon>
        <taxon>Bacillota</taxon>
        <taxon>Bacilli</taxon>
        <taxon>Bacillales</taxon>
        <taxon>Bacillaceae</taxon>
        <taxon>Bacillus</taxon>
    </lineage>
</organism>
<keyword evidence="7 10" id="KW-0472">Membrane</keyword>
<feature type="transmembrane region" description="Helical" evidence="10">
    <location>
        <begin position="254"/>
        <end position="276"/>
    </location>
</feature>
<feature type="transmembrane region" description="Helical" evidence="10">
    <location>
        <begin position="437"/>
        <end position="459"/>
    </location>
</feature>
<evidence type="ECO:0000256" key="6">
    <source>
        <dbReference type="ARBA" id="ARBA00022989"/>
    </source>
</evidence>
<evidence type="ECO:0000256" key="9">
    <source>
        <dbReference type="SAM" id="MobiDB-lite"/>
    </source>
</evidence>
<dbReference type="GO" id="GO:0008514">
    <property type="term" value="F:organic anion transmembrane transporter activity"/>
    <property type="evidence" value="ECO:0007669"/>
    <property type="project" value="UniProtKB-ARBA"/>
</dbReference>
<feature type="transmembrane region" description="Helical" evidence="10">
    <location>
        <begin position="374"/>
        <end position="393"/>
    </location>
</feature>
<dbReference type="EMBL" id="JWIR02000075">
    <property type="protein sequence ID" value="KKB35162.1"/>
    <property type="molecule type" value="Genomic_DNA"/>
</dbReference>
<dbReference type="CDD" id="cd01115">
    <property type="entry name" value="SLC13_permease"/>
    <property type="match status" value="1"/>
</dbReference>
<dbReference type="NCBIfam" id="TIGR00785">
    <property type="entry name" value="dass"/>
    <property type="match status" value="1"/>
</dbReference>
<keyword evidence="4 10" id="KW-0812">Transmembrane</keyword>
<proteinExistence type="inferred from homology"/>
<evidence type="ECO:0000256" key="10">
    <source>
        <dbReference type="SAM" id="Phobius"/>
    </source>
</evidence>
<evidence type="ECO:0000256" key="3">
    <source>
        <dbReference type="ARBA" id="ARBA00020150"/>
    </source>
</evidence>
<feature type="transmembrane region" description="Helical" evidence="10">
    <location>
        <begin position="209"/>
        <end position="234"/>
    </location>
</feature>
<feature type="transmembrane region" description="Helical" evidence="10">
    <location>
        <begin position="408"/>
        <end position="425"/>
    </location>
</feature>
<keyword evidence="12" id="KW-1185">Reference proteome</keyword>
<feature type="transmembrane region" description="Helical" evidence="10">
    <location>
        <begin position="110"/>
        <end position="129"/>
    </location>
</feature>
<feature type="transmembrane region" description="Helical" evidence="10">
    <location>
        <begin position="167"/>
        <end position="188"/>
    </location>
</feature>
<protein>
    <recommendedName>
        <fullName evidence="3">Sodium-dependent dicarboxylate transporter SdcS</fullName>
    </recommendedName>
    <alternativeName>
        <fullName evidence="8">Na(+)/dicarboxylate symporter</fullName>
    </alternativeName>
</protein>
<name>A0A0F5HQP7_BACTR</name>
<feature type="transmembrane region" description="Helical" evidence="10">
    <location>
        <begin position="336"/>
        <end position="353"/>
    </location>
</feature>
<evidence type="ECO:0000313" key="12">
    <source>
        <dbReference type="Proteomes" id="UP000031563"/>
    </source>
</evidence>
<feature type="transmembrane region" description="Helical" evidence="10">
    <location>
        <begin position="311"/>
        <end position="330"/>
    </location>
</feature>
<evidence type="ECO:0000256" key="2">
    <source>
        <dbReference type="ARBA" id="ARBA00006772"/>
    </source>
</evidence>
<feature type="transmembrane region" description="Helical" evidence="10">
    <location>
        <begin position="497"/>
        <end position="517"/>
    </location>
</feature>
<evidence type="ECO:0000256" key="7">
    <source>
        <dbReference type="ARBA" id="ARBA00023136"/>
    </source>
</evidence>
<evidence type="ECO:0000256" key="1">
    <source>
        <dbReference type="ARBA" id="ARBA00004141"/>
    </source>
</evidence>